<comment type="caution">
    <text evidence="1">The sequence shown here is derived from an EMBL/GenBank/DDBJ whole genome shotgun (WGS) entry which is preliminary data.</text>
</comment>
<protein>
    <recommendedName>
        <fullName evidence="3">ParB/Sulfiredoxin domain-containing protein</fullName>
    </recommendedName>
</protein>
<dbReference type="Proteomes" id="UP000587527">
    <property type="component" value="Unassembled WGS sequence"/>
</dbReference>
<dbReference type="EMBL" id="JACHMN010000002">
    <property type="protein sequence ID" value="MBB5871947.1"/>
    <property type="molecule type" value="Genomic_DNA"/>
</dbReference>
<gene>
    <name evidence="1" type="ORF">F4553_005326</name>
</gene>
<keyword evidence="2" id="KW-1185">Reference proteome</keyword>
<sequence>MTGPHREQWFHYYRWVFAVHTAMELIDAAPRPTRLLNVPTWAETFGLTRLDNPQPNTIALLGPAPDAFDRDYAMATDLTKPVIVAHLLINGVEPALLLIDGTHRLYRAWREGVPQLPAYVLTVAESRQVQQDLRLGPGRTRRARPR</sequence>
<evidence type="ECO:0000313" key="1">
    <source>
        <dbReference type="EMBL" id="MBB5871947.1"/>
    </source>
</evidence>
<evidence type="ECO:0000313" key="2">
    <source>
        <dbReference type="Proteomes" id="UP000587527"/>
    </source>
</evidence>
<reference evidence="1 2" key="1">
    <citation type="submission" date="2020-08" db="EMBL/GenBank/DDBJ databases">
        <title>Sequencing the genomes of 1000 actinobacteria strains.</title>
        <authorList>
            <person name="Klenk H.-P."/>
        </authorList>
    </citation>
    <scope>NUCLEOTIDE SEQUENCE [LARGE SCALE GENOMIC DNA]</scope>
    <source>
        <strain evidence="1 2">DSM 45362</strain>
    </source>
</reference>
<proteinExistence type="predicted"/>
<dbReference type="RefSeq" id="WP_184840340.1">
    <property type="nucleotide sequence ID" value="NZ_JACHMN010000002.1"/>
</dbReference>
<organism evidence="1 2">
    <name type="scientific">Allocatelliglobosispora scoriae</name>
    <dbReference type="NCBI Taxonomy" id="643052"/>
    <lineage>
        <taxon>Bacteria</taxon>
        <taxon>Bacillati</taxon>
        <taxon>Actinomycetota</taxon>
        <taxon>Actinomycetes</taxon>
        <taxon>Micromonosporales</taxon>
        <taxon>Micromonosporaceae</taxon>
        <taxon>Allocatelliglobosispora</taxon>
    </lineage>
</organism>
<name>A0A841BSB4_9ACTN</name>
<dbReference type="AlphaFoldDB" id="A0A841BSB4"/>
<evidence type="ECO:0008006" key="3">
    <source>
        <dbReference type="Google" id="ProtNLM"/>
    </source>
</evidence>
<accession>A0A841BSB4</accession>